<dbReference type="AlphaFoldDB" id="A0A8E1URC9"/>
<keyword evidence="4" id="KW-1185">Reference proteome</keyword>
<gene>
    <name evidence="3" type="ORF">ACU52_05140</name>
</gene>
<feature type="domain" description="DUF4296" evidence="2">
    <location>
        <begin position="24"/>
        <end position="105"/>
    </location>
</feature>
<feature type="compositionally biased region" description="Polar residues" evidence="1">
    <location>
        <begin position="259"/>
        <end position="270"/>
    </location>
</feature>
<feature type="region of interest" description="Disordered" evidence="1">
    <location>
        <begin position="256"/>
        <end position="328"/>
    </location>
</feature>
<sequence>MKINTSFLLISLLLIIFSCKPQVPGKYLQPDEFEDILYDYHLADAMVNNDGSDEKKYEVTLYRQAVLKKYGITQAEFDSSLVYYVRHADRLHKIYENLSKRLSDEALALGASANDISKYGDLTSVKDTSNMWRGVSSCVLMPNAPYNTMSFEITADSTYHEGDKLIFSFNSNFIFKEGVRDGVAMLAVQFKNDSIASSVIHLSSNNNYSINIADTENNGIKAIRGFVYLNKSLSDQNKNALNLLAIDRIRLIRMRNNGRTKPQSTSNNSVTDRDTLKRVNGTNTVKRADSVSKPKQPANQPAIPVRSISNEPVQMRRIAPTPQKLKAQ</sequence>
<protein>
    <recommendedName>
        <fullName evidence="2">DUF4296 domain-containing protein</fullName>
    </recommendedName>
</protein>
<dbReference type="EMBL" id="LFQU01000007">
    <property type="protein sequence ID" value="KOO68884.1"/>
    <property type="molecule type" value="Genomic_DNA"/>
</dbReference>
<dbReference type="OrthoDB" id="678784at2"/>
<organism evidence="3 4">
    <name type="scientific">Xylanibacter rarus</name>
    <dbReference type="NCBI Taxonomy" id="1676614"/>
    <lineage>
        <taxon>Bacteria</taxon>
        <taxon>Pseudomonadati</taxon>
        <taxon>Bacteroidota</taxon>
        <taxon>Bacteroidia</taxon>
        <taxon>Bacteroidales</taxon>
        <taxon>Prevotellaceae</taxon>
        <taxon>Xylanibacter</taxon>
    </lineage>
</organism>
<evidence type="ECO:0000313" key="3">
    <source>
        <dbReference type="EMBL" id="KOO68884.1"/>
    </source>
</evidence>
<dbReference type="Pfam" id="PF14129">
    <property type="entry name" value="DUF4296"/>
    <property type="match status" value="1"/>
</dbReference>
<proteinExistence type="predicted"/>
<dbReference type="Proteomes" id="UP000036951">
    <property type="component" value="Unassembled WGS sequence"/>
</dbReference>
<name>A0A8E1URC9_9BACT</name>
<reference evidence="3 4" key="1">
    <citation type="submission" date="2015-06" db="EMBL/GenBank/DDBJ databases">
        <title>Prevotella sp. 109, sp. nov., a novel member of the family Prevotellaceae isolated from human faeces.</title>
        <authorList>
            <person name="Shkoporov A.N."/>
            <person name="Chaplin A.V."/>
            <person name="Kafarskaia L.I."/>
            <person name="Efimov B.A."/>
        </authorList>
    </citation>
    <scope>NUCLEOTIDE SEQUENCE [LARGE SCALE GENOMIC DNA]</scope>
    <source>
        <strain evidence="3 4">109</strain>
    </source>
</reference>
<accession>A0A8E1URC9</accession>
<dbReference type="PROSITE" id="PS51257">
    <property type="entry name" value="PROKAR_LIPOPROTEIN"/>
    <property type="match status" value="1"/>
</dbReference>
<evidence type="ECO:0000259" key="2">
    <source>
        <dbReference type="Pfam" id="PF14129"/>
    </source>
</evidence>
<comment type="caution">
    <text evidence="3">The sequence shown here is derived from an EMBL/GenBank/DDBJ whole genome shotgun (WGS) entry which is preliminary data.</text>
</comment>
<evidence type="ECO:0000313" key="4">
    <source>
        <dbReference type="Proteomes" id="UP000036951"/>
    </source>
</evidence>
<evidence type="ECO:0000256" key="1">
    <source>
        <dbReference type="SAM" id="MobiDB-lite"/>
    </source>
</evidence>
<dbReference type="InterPro" id="IPR025381">
    <property type="entry name" value="DUF4296"/>
</dbReference>
<dbReference type="RefSeq" id="WP_053398006.1">
    <property type="nucleotide sequence ID" value="NZ_LFQU01000007.1"/>
</dbReference>